<sequence length="254" mass="26300">MRATLTVLSATLTALLAAPAAAGAASTGTPPPVPTPGGPPPPVEPTVPGPTNVDALDVAVRPDGATRHGVRISFDRTSRAAEGGTPAAATQFVFLFDKSVGFHPAAFPTCDVEAFLARGAVACPDGSQVGDGTATYPDRSVAVAVFNTRYDDGSRGVLITVPSARIALRNTFEPVTGSYRHHYRWGSDELLPSPLPPAERAATIRFQVTFGASYGGRSYVESIAKPGTPLRFGLWSRFVTGQIALPTTTAASPA</sequence>
<feature type="region of interest" description="Disordered" evidence="1">
    <location>
        <begin position="23"/>
        <end position="52"/>
    </location>
</feature>
<gene>
    <name evidence="3" type="ORF">GCM10020369_32430</name>
</gene>
<evidence type="ECO:0000313" key="4">
    <source>
        <dbReference type="Proteomes" id="UP001501676"/>
    </source>
</evidence>
<proteinExistence type="predicted"/>
<organism evidence="3 4">
    <name type="scientific">Cryptosporangium minutisporangium</name>
    <dbReference type="NCBI Taxonomy" id="113569"/>
    <lineage>
        <taxon>Bacteria</taxon>
        <taxon>Bacillati</taxon>
        <taxon>Actinomycetota</taxon>
        <taxon>Actinomycetes</taxon>
        <taxon>Cryptosporangiales</taxon>
        <taxon>Cryptosporangiaceae</taxon>
        <taxon>Cryptosporangium</taxon>
    </lineage>
</organism>
<keyword evidence="4" id="KW-1185">Reference proteome</keyword>
<comment type="caution">
    <text evidence="3">The sequence shown here is derived from an EMBL/GenBank/DDBJ whole genome shotgun (WGS) entry which is preliminary data.</text>
</comment>
<dbReference type="Proteomes" id="UP001501676">
    <property type="component" value="Unassembled WGS sequence"/>
</dbReference>
<feature type="compositionally biased region" description="Pro residues" evidence="1">
    <location>
        <begin position="29"/>
        <end position="48"/>
    </location>
</feature>
<feature type="chain" id="PRO_5046256560" evidence="2">
    <location>
        <begin position="25"/>
        <end position="254"/>
    </location>
</feature>
<evidence type="ECO:0000256" key="2">
    <source>
        <dbReference type="SAM" id="SignalP"/>
    </source>
</evidence>
<keyword evidence="2" id="KW-0732">Signal</keyword>
<accession>A0ABP6SZ10</accession>
<protein>
    <submittedName>
        <fullName evidence="3">Uncharacterized protein</fullName>
    </submittedName>
</protein>
<dbReference type="EMBL" id="BAAAYN010000020">
    <property type="protein sequence ID" value="GAA3387975.1"/>
    <property type="molecule type" value="Genomic_DNA"/>
</dbReference>
<reference evidence="4" key="1">
    <citation type="journal article" date="2019" name="Int. J. Syst. Evol. Microbiol.">
        <title>The Global Catalogue of Microorganisms (GCM) 10K type strain sequencing project: providing services to taxonomists for standard genome sequencing and annotation.</title>
        <authorList>
            <consortium name="The Broad Institute Genomics Platform"/>
            <consortium name="The Broad Institute Genome Sequencing Center for Infectious Disease"/>
            <person name="Wu L."/>
            <person name="Ma J."/>
        </authorList>
    </citation>
    <scope>NUCLEOTIDE SEQUENCE [LARGE SCALE GENOMIC DNA]</scope>
    <source>
        <strain evidence="4">JCM 9458</strain>
    </source>
</reference>
<evidence type="ECO:0000313" key="3">
    <source>
        <dbReference type="EMBL" id="GAA3387975.1"/>
    </source>
</evidence>
<evidence type="ECO:0000256" key="1">
    <source>
        <dbReference type="SAM" id="MobiDB-lite"/>
    </source>
</evidence>
<dbReference type="RefSeq" id="WP_345728937.1">
    <property type="nucleotide sequence ID" value="NZ_BAAAYN010000020.1"/>
</dbReference>
<name>A0ABP6SZ10_9ACTN</name>
<feature type="signal peptide" evidence="2">
    <location>
        <begin position="1"/>
        <end position="24"/>
    </location>
</feature>